<dbReference type="RefSeq" id="WP_096493893.1">
    <property type="nucleotide sequence ID" value="NZ_CP023445.1"/>
</dbReference>
<name>A0A290Z6I9_9PSEU</name>
<dbReference type="CDD" id="cd03784">
    <property type="entry name" value="GT1_Gtf-like"/>
    <property type="match status" value="1"/>
</dbReference>
<dbReference type="PANTHER" id="PTHR48050">
    <property type="entry name" value="STEROL 3-BETA-GLUCOSYLTRANSFERASE"/>
    <property type="match status" value="1"/>
</dbReference>
<dbReference type="GO" id="GO:0008194">
    <property type="term" value="F:UDP-glycosyltransferase activity"/>
    <property type="evidence" value="ECO:0007669"/>
    <property type="project" value="InterPro"/>
</dbReference>
<dbReference type="InterPro" id="IPR010610">
    <property type="entry name" value="EryCIII-like_C"/>
</dbReference>
<dbReference type="Pfam" id="PF21036">
    <property type="entry name" value="EryCIII-like_N"/>
    <property type="match status" value="1"/>
</dbReference>
<evidence type="ECO:0000313" key="7">
    <source>
        <dbReference type="Proteomes" id="UP000218505"/>
    </source>
</evidence>
<evidence type="ECO:0000256" key="1">
    <source>
        <dbReference type="ARBA" id="ARBA00006962"/>
    </source>
</evidence>
<dbReference type="InterPro" id="IPR050426">
    <property type="entry name" value="Glycosyltransferase_28"/>
</dbReference>
<dbReference type="SUPFAM" id="SSF53756">
    <property type="entry name" value="UDP-Glycosyltransferase/glycogen phosphorylase"/>
    <property type="match status" value="1"/>
</dbReference>
<keyword evidence="2" id="KW-0328">Glycosyltransferase</keyword>
<protein>
    <submittedName>
        <fullName evidence="6">C-glycosyltransferase SaqGT5</fullName>
    </submittedName>
</protein>
<evidence type="ECO:0000313" key="6">
    <source>
        <dbReference type="EMBL" id="ATE54595.1"/>
    </source>
</evidence>
<dbReference type="Pfam" id="PF06722">
    <property type="entry name" value="EryCIII-like_C"/>
    <property type="match status" value="1"/>
</dbReference>
<dbReference type="KEGG" id="apre:CNX65_15930"/>
<evidence type="ECO:0000259" key="4">
    <source>
        <dbReference type="Pfam" id="PF06722"/>
    </source>
</evidence>
<dbReference type="InterPro" id="IPR048284">
    <property type="entry name" value="EryCIII-like_N"/>
</dbReference>
<evidence type="ECO:0000259" key="5">
    <source>
        <dbReference type="Pfam" id="PF21036"/>
    </source>
</evidence>
<reference evidence="6" key="1">
    <citation type="submission" date="2017-09" db="EMBL/GenBank/DDBJ databases">
        <title>Complete Genome Sequence of ansamitocin-producing Bacterium Actinosynnema pretiosum X47.</title>
        <authorList>
            <person name="Cao G."/>
            <person name="Zong G."/>
            <person name="Zhong C."/>
            <person name="Fu J."/>
        </authorList>
    </citation>
    <scope>NUCLEOTIDE SEQUENCE [LARGE SCALE GENOMIC DNA]</scope>
    <source>
        <strain evidence="6">X47</strain>
    </source>
</reference>
<dbReference type="GO" id="GO:0017000">
    <property type="term" value="P:antibiotic biosynthetic process"/>
    <property type="evidence" value="ECO:0007669"/>
    <property type="project" value="UniProtKB-ARBA"/>
</dbReference>
<dbReference type="InterPro" id="IPR002213">
    <property type="entry name" value="UDP_glucos_trans"/>
</dbReference>
<keyword evidence="3" id="KW-0808">Transferase</keyword>
<accession>A0A290Z6I9</accession>
<gene>
    <name evidence="6" type="ORF">CNX65_15930</name>
</gene>
<dbReference type="Proteomes" id="UP000218505">
    <property type="component" value="Chromosome"/>
</dbReference>
<sequence>MRVLVVTGGSPATVFPLIPLATTARNAGHEVLVASTRETMPAVAGAGLPGFPVSEKPIRQYITTDRDGRPTEEPEDPDEHMRYIGRAFGRMAAACLDPLLELAEAWKPDVVVGGMLCFAAPLLASRLGVPHVRHSWDTGEPPVVDVAAEEELAPELELLGLSGIPGHDLWIDICPPSIRPPDAPPAQPMRFVPCNLQRTLEPWMLARPKSRRVLVTAGTKVARDNFWDYLVELADKVKALDAEMVVAAPDRVAEELTARLGVPAGWLPMDTLTRSCDLLVHHAGGGTALTGMAFGVPQLLIPNMPKLLGPSSRLAAYGAARTLLPGEDTPDAIVAACEELLTEPRYRERAEDLSREIAAMPSPVEVLDVVEALR</sequence>
<proteinExistence type="inferred from homology"/>
<organism evidence="6 7">
    <name type="scientific">Actinosynnema pretiosum</name>
    <dbReference type="NCBI Taxonomy" id="42197"/>
    <lineage>
        <taxon>Bacteria</taxon>
        <taxon>Bacillati</taxon>
        <taxon>Actinomycetota</taxon>
        <taxon>Actinomycetes</taxon>
        <taxon>Pseudonocardiales</taxon>
        <taxon>Pseudonocardiaceae</taxon>
        <taxon>Actinosynnema</taxon>
    </lineage>
</organism>
<dbReference type="Gene3D" id="3.40.50.2000">
    <property type="entry name" value="Glycogen Phosphorylase B"/>
    <property type="match status" value="2"/>
</dbReference>
<dbReference type="PANTHER" id="PTHR48050:SF13">
    <property type="entry name" value="STEROL 3-BETA-GLUCOSYLTRANSFERASE UGT80A2"/>
    <property type="match status" value="1"/>
</dbReference>
<dbReference type="GO" id="GO:0016758">
    <property type="term" value="F:hexosyltransferase activity"/>
    <property type="evidence" value="ECO:0007669"/>
    <property type="project" value="UniProtKB-ARBA"/>
</dbReference>
<dbReference type="AlphaFoldDB" id="A0A290Z6I9"/>
<keyword evidence="7" id="KW-1185">Reference proteome</keyword>
<comment type="similarity">
    <text evidence="1">Belongs to the glycosyltransferase 28 family.</text>
</comment>
<dbReference type="EMBL" id="CP023445">
    <property type="protein sequence ID" value="ATE54595.1"/>
    <property type="molecule type" value="Genomic_DNA"/>
</dbReference>
<feature type="domain" description="Erythromycin biosynthesis protein CIII-like N-terminal" evidence="5">
    <location>
        <begin position="25"/>
        <end position="218"/>
    </location>
</feature>
<evidence type="ECO:0000256" key="3">
    <source>
        <dbReference type="ARBA" id="ARBA00022679"/>
    </source>
</evidence>
<evidence type="ECO:0000256" key="2">
    <source>
        <dbReference type="ARBA" id="ARBA00022676"/>
    </source>
</evidence>
<feature type="domain" description="Erythromycin biosynthesis protein CIII-like C-terminal" evidence="4">
    <location>
        <begin position="233"/>
        <end position="373"/>
    </location>
</feature>